<comment type="function">
    <text evidence="1">May promote appropriate targeting of ribosome-nascent polypeptide complexes.</text>
</comment>
<comment type="caution">
    <text evidence="3">The sequence shown here is derived from an EMBL/GenBank/DDBJ whole genome shotgun (WGS) entry which is preliminary data.</text>
</comment>
<reference evidence="3" key="1">
    <citation type="submission" date="2019-11" db="EMBL/GenBank/DDBJ databases">
        <authorList>
            <person name="Liu Y."/>
            <person name="Hou J."/>
            <person name="Li T.-Q."/>
            <person name="Guan C.-H."/>
            <person name="Wu X."/>
            <person name="Wu H.-Z."/>
            <person name="Ling F."/>
            <person name="Zhang R."/>
            <person name="Shi X.-G."/>
            <person name="Ren J.-P."/>
            <person name="Chen E.-F."/>
            <person name="Sun J.-M."/>
        </authorList>
    </citation>
    <scope>NUCLEOTIDE SEQUENCE</scope>
    <source>
        <strain evidence="3">Adult_tree_wgs_1</strain>
        <tissue evidence="3">Leaves</tissue>
    </source>
</reference>
<accession>A0A834HFN9</accession>
<protein>
    <recommendedName>
        <fullName evidence="2">NAC-A/B domain-containing protein</fullName>
    </recommendedName>
</protein>
<dbReference type="PROSITE" id="PS51151">
    <property type="entry name" value="NAC_AB"/>
    <property type="match status" value="1"/>
</dbReference>
<evidence type="ECO:0000256" key="1">
    <source>
        <dbReference type="ARBA" id="ARBA00004000"/>
    </source>
</evidence>
<dbReference type="Pfam" id="PF19026">
    <property type="entry name" value="UBA_HYPK"/>
    <property type="match status" value="1"/>
</dbReference>
<evidence type="ECO:0000313" key="3">
    <source>
        <dbReference type="EMBL" id="KAF7150234.1"/>
    </source>
</evidence>
<dbReference type="EMBL" id="WJXA01000002">
    <property type="protein sequence ID" value="KAF7150234.1"/>
    <property type="molecule type" value="Genomic_DNA"/>
</dbReference>
<dbReference type="SMART" id="SM01407">
    <property type="entry name" value="NAC"/>
    <property type="match status" value="1"/>
</dbReference>
<name>A0A834HFN9_RHOSS</name>
<feature type="domain" description="NAC-A/B" evidence="2">
    <location>
        <begin position="371"/>
        <end position="436"/>
    </location>
</feature>
<dbReference type="Pfam" id="PF01849">
    <property type="entry name" value="NAC"/>
    <property type="match status" value="1"/>
</dbReference>
<dbReference type="InterPro" id="IPR045265">
    <property type="entry name" value="AIR12_DOMON"/>
</dbReference>
<evidence type="ECO:0000259" key="2">
    <source>
        <dbReference type="PROSITE" id="PS51151"/>
    </source>
</evidence>
<proteinExistence type="predicted"/>
<dbReference type="InterPro" id="IPR002715">
    <property type="entry name" value="Nas_poly-pep-assoc_cplx_dom"/>
</dbReference>
<dbReference type="InterPro" id="IPR044034">
    <property type="entry name" value="NAC-like_UBA"/>
</dbReference>
<dbReference type="Pfam" id="PF04526">
    <property type="entry name" value="DUF568"/>
    <property type="match status" value="1"/>
</dbReference>
<dbReference type="AlphaFoldDB" id="A0A834HFN9"/>
<organism evidence="3 4">
    <name type="scientific">Rhododendron simsii</name>
    <name type="common">Sims's rhododendron</name>
    <dbReference type="NCBI Taxonomy" id="118357"/>
    <lineage>
        <taxon>Eukaryota</taxon>
        <taxon>Viridiplantae</taxon>
        <taxon>Streptophyta</taxon>
        <taxon>Embryophyta</taxon>
        <taxon>Tracheophyta</taxon>
        <taxon>Spermatophyta</taxon>
        <taxon>Magnoliopsida</taxon>
        <taxon>eudicotyledons</taxon>
        <taxon>Gunneridae</taxon>
        <taxon>Pentapetalae</taxon>
        <taxon>asterids</taxon>
        <taxon>Ericales</taxon>
        <taxon>Ericaceae</taxon>
        <taxon>Ericoideae</taxon>
        <taxon>Rhodoreae</taxon>
        <taxon>Rhododendron</taxon>
    </lineage>
</organism>
<dbReference type="GO" id="GO:0005854">
    <property type="term" value="C:nascent polypeptide-associated complex"/>
    <property type="evidence" value="ECO:0007669"/>
    <property type="project" value="InterPro"/>
</dbReference>
<dbReference type="FunFam" id="2.20.70.30:FF:000002">
    <property type="entry name" value="Nascent polypeptide-associated complex (NAC), alpha subunit"/>
    <property type="match status" value="1"/>
</dbReference>
<dbReference type="InterPro" id="IPR038187">
    <property type="entry name" value="NAC_A/B_dom_sf"/>
</dbReference>
<dbReference type="InterPro" id="IPR016641">
    <property type="entry name" value="EGD2/NACA0like"/>
</dbReference>
<gene>
    <name evidence="3" type="ORF">RHSIM_Rhsim02G0101500</name>
</gene>
<dbReference type="Gene3D" id="2.20.70.30">
    <property type="entry name" value="Nascent polypeptide-associated complex domain"/>
    <property type="match status" value="1"/>
</dbReference>
<evidence type="ECO:0000313" key="4">
    <source>
        <dbReference type="Proteomes" id="UP000626092"/>
    </source>
</evidence>
<dbReference type="Proteomes" id="UP000626092">
    <property type="component" value="Unassembled WGS sequence"/>
</dbReference>
<dbReference type="CDD" id="cd22054">
    <property type="entry name" value="NAC_NACA"/>
    <property type="match status" value="1"/>
</dbReference>
<dbReference type="PANTHER" id="PTHR21713">
    <property type="entry name" value="NASCENT POLYPEPTIDE ASSOCIATED COMPLEX ALPHA SUBUNIT-RELATED"/>
    <property type="match status" value="1"/>
</dbReference>
<keyword evidence="4" id="KW-1185">Reference proteome</keyword>
<dbReference type="Gene3D" id="1.10.8.10">
    <property type="entry name" value="DNA helicase RuvA subunit, C-terminal domain"/>
    <property type="match status" value="1"/>
</dbReference>
<dbReference type="CDD" id="cd14358">
    <property type="entry name" value="UBA_NAC_euk"/>
    <property type="match status" value="1"/>
</dbReference>
<sequence>MIGTQVAYLKPEGTVAVFTSPVDSYSTRLREGTLTFPVSDLSAIFLDNEMVIFATIELPENTTSVNHVWQDGPVSGDNLGMHGVSGNHLQSMGNLNLSSGQAFGYLKTLGPRADPLWFYTHASLQLPGYFLGTAGGATRLVLGSTSSGNHHPRHMGIGITLFALELLQGDECLSPAIVVVRLSFPRGHYNASPLTIYCSSLALAGCGFNFACLRRFDFGWLLFSDAVCDLCYDVNRAAMAIRGPSVGGWFLVINKQRIKNGGLGSNNQPLFTLFIDNLPEEADQGGQVILADWKGLVSFAFSGKILVPAWLELFEGAQLQVNSLQWNPSAQDVGYGSRQAAQPQGDGFFHPLECEPTLQIGCKLNESSNQSRSEKNSRKTMLKLGMKPVTGVSRVTIKRTKNVLFFISKPNVFKSLNFETYVIFGEAKIEDLRSQLQTQAAQQFMMPNMSTMAKSDISAVAGGVPADEEEEEVDETGVEPRDIDLVMTQAGVSMSKAVKALKTHNGDIVSSIMEQRSIFPHTLMKMEIIMVPLEHY</sequence>
<dbReference type="OrthoDB" id="3169036at2759"/>